<feature type="region of interest" description="Disordered" evidence="1">
    <location>
        <begin position="1"/>
        <end position="70"/>
    </location>
</feature>
<accession>A0A133VSP4</accession>
<gene>
    <name evidence="2" type="ORF">AKJ46_00295</name>
</gene>
<evidence type="ECO:0000256" key="1">
    <source>
        <dbReference type="SAM" id="MobiDB-lite"/>
    </source>
</evidence>
<evidence type="ECO:0000313" key="2">
    <source>
        <dbReference type="EMBL" id="KXB09450.1"/>
    </source>
</evidence>
<evidence type="ECO:0000313" key="3">
    <source>
        <dbReference type="Proteomes" id="UP000070038"/>
    </source>
</evidence>
<proteinExistence type="predicted"/>
<feature type="compositionally biased region" description="Basic and acidic residues" evidence="1">
    <location>
        <begin position="10"/>
        <end position="20"/>
    </location>
</feature>
<dbReference type="EMBL" id="LHYN01000003">
    <property type="protein sequence ID" value="KXB09450.1"/>
    <property type="molecule type" value="Genomic_DNA"/>
</dbReference>
<organism evidence="2 3">
    <name type="scientific">candidate division MSBL1 archaeon SCGC-AAA833K04</name>
    <dbReference type="NCBI Taxonomy" id="1698258"/>
    <lineage>
        <taxon>Archaea</taxon>
        <taxon>Methanobacteriati</taxon>
        <taxon>Methanobacteriota</taxon>
        <taxon>candidate division MSBL1</taxon>
    </lineage>
</organism>
<dbReference type="AlphaFoldDB" id="A0A133VSP4"/>
<comment type="caution">
    <text evidence="2">The sequence shown here is derived from an EMBL/GenBank/DDBJ whole genome shotgun (WGS) entry which is preliminary data.</text>
</comment>
<keyword evidence="3" id="KW-1185">Reference proteome</keyword>
<protein>
    <submittedName>
        <fullName evidence="2">Uncharacterized protein</fullName>
    </submittedName>
</protein>
<name>A0A133VSP4_9EURY</name>
<sequence>MIGSADPSEWNERRLKHSEGLGEGALERSGGADVEGGMAGARTEPLKDEFRSTRRGSNLSLHSWFGGEAS</sequence>
<reference evidence="2 3" key="1">
    <citation type="journal article" date="2016" name="Sci. Rep.">
        <title>Metabolic traits of an uncultured archaeal lineage -MSBL1- from brine pools of the Red Sea.</title>
        <authorList>
            <person name="Mwirichia R."/>
            <person name="Alam I."/>
            <person name="Rashid M."/>
            <person name="Vinu M."/>
            <person name="Ba-Alawi W."/>
            <person name="Anthony Kamau A."/>
            <person name="Kamanda Ngugi D."/>
            <person name="Goker M."/>
            <person name="Klenk H.P."/>
            <person name="Bajic V."/>
            <person name="Stingl U."/>
        </authorList>
    </citation>
    <scope>NUCLEOTIDE SEQUENCE [LARGE SCALE GENOMIC DNA]</scope>
    <source>
        <strain evidence="2">SCGC-AAA833K04</strain>
    </source>
</reference>
<dbReference type="Proteomes" id="UP000070038">
    <property type="component" value="Unassembled WGS sequence"/>
</dbReference>